<proteinExistence type="predicted"/>
<accession>A0A934J550</accession>
<gene>
    <name evidence="1" type="ORF">JFN88_17730</name>
</gene>
<dbReference type="AlphaFoldDB" id="A0A934J550"/>
<name>A0A934J550_9BACL</name>
<keyword evidence="2" id="KW-1185">Reference proteome</keyword>
<organism evidence="1 2">
    <name type="scientific">Paenibacillus roseus</name>
    <dbReference type="NCBI Taxonomy" id="2798579"/>
    <lineage>
        <taxon>Bacteria</taxon>
        <taxon>Bacillati</taxon>
        <taxon>Bacillota</taxon>
        <taxon>Bacilli</taxon>
        <taxon>Bacillales</taxon>
        <taxon>Paenibacillaceae</taxon>
        <taxon>Paenibacillus</taxon>
    </lineage>
</organism>
<dbReference type="EMBL" id="JAELUP010000103">
    <property type="protein sequence ID" value="MBJ6363045.1"/>
    <property type="molecule type" value="Genomic_DNA"/>
</dbReference>
<sequence length="67" mass="7586">MNFEQLLSDYIGRQIEVFLSSNYYTGDLLSTGNGQFTILVTDPSYQTPTEQVTLFSNQVSFVRILAL</sequence>
<dbReference type="RefSeq" id="WP_199020630.1">
    <property type="nucleotide sequence ID" value="NZ_JAELUP010000103.1"/>
</dbReference>
<evidence type="ECO:0000313" key="1">
    <source>
        <dbReference type="EMBL" id="MBJ6363045.1"/>
    </source>
</evidence>
<protein>
    <submittedName>
        <fullName evidence="1">Uncharacterized protein</fullName>
    </submittedName>
</protein>
<reference evidence="1" key="1">
    <citation type="submission" date="2020-12" db="EMBL/GenBank/DDBJ databases">
        <authorList>
            <person name="Huq M.A."/>
        </authorList>
    </citation>
    <scope>NUCLEOTIDE SEQUENCE</scope>
    <source>
        <strain evidence="1">MAHUQ-46</strain>
    </source>
</reference>
<comment type="caution">
    <text evidence="1">The sequence shown here is derived from an EMBL/GenBank/DDBJ whole genome shotgun (WGS) entry which is preliminary data.</text>
</comment>
<dbReference type="Proteomes" id="UP000640274">
    <property type="component" value="Unassembled WGS sequence"/>
</dbReference>
<evidence type="ECO:0000313" key="2">
    <source>
        <dbReference type="Proteomes" id="UP000640274"/>
    </source>
</evidence>